<name>A0A3M7QR47_BRAPC</name>
<dbReference type="OrthoDB" id="10261212at2759"/>
<dbReference type="GO" id="GO:0071108">
    <property type="term" value="P:protein K48-linked deubiquitination"/>
    <property type="evidence" value="ECO:0007669"/>
    <property type="project" value="TreeGrafter"/>
</dbReference>
<dbReference type="GO" id="GO:0071944">
    <property type="term" value="C:cell periphery"/>
    <property type="evidence" value="ECO:0007669"/>
    <property type="project" value="TreeGrafter"/>
</dbReference>
<evidence type="ECO:0000256" key="2">
    <source>
        <dbReference type="RuleBase" id="RU367139"/>
    </source>
</evidence>
<comment type="caution">
    <text evidence="5">The sequence shown here is derived from an EMBL/GenBank/DDBJ whole genome shotgun (WGS) entry which is preliminary data.</text>
</comment>
<dbReference type="EMBL" id="REGN01005287">
    <property type="protein sequence ID" value="RNA13937.1"/>
    <property type="molecule type" value="Genomic_DNA"/>
</dbReference>
<dbReference type="InterPro" id="IPR033979">
    <property type="entry name" value="MINDY_domain"/>
</dbReference>
<evidence type="ECO:0000313" key="5">
    <source>
        <dbReference type="EMBL" id="RNA13937.1"/>
    </source>
</evidence>
<dbReference type="GO" id="GO:0004843">
    <property type="term" value="F:cysteine-type deubiquitinase activity"/>
    <property type="evidence" value="ECO:0007669"/>
    <property type="project" value="UniProtKB-UniRule"/>
</dbReference>
<dbReference type="GO" id="GO:0005829">
    <property type="term" value="C:cytosol"/>
    <property type="evidence" value="ECO:0007669"/>
    <property type="project" value="TreeGrafter"/>
</dbReference>
<evidence type="ECO:0000256" key="3">
    <source>
        <dbReference type="SAM" id="MobiDB-lite"/>
    </source>
</evidence>
<evidence type="ECO:0000259" key="4">
    <source>
        <dbReference type="Pfam" id="PF04424"/>
    </source>
</evidence>
<dbReference type="AlphaFoldDB" id="A0A3M7QR47"/>
<accession>A0A3M7QR47</accession>
<sequence length="408" mass="46523">MSTKELENQHSASLSDTVNSILEEIIDKIVDSNEKSETASVEKNDIATKIDTLNLNDYSNPLKSDENLAISSVKTENNLFAIKWISFFGRKVPIVLQNINGPCPLISICNVLLLRDQMHLANNIEVISNEILIQKLADLLFNEFVPRLQENASKSVINFEQIISDSLTIFEKLQYGLDVNVKFTGVSDFEYTREMDIFDIFAISLYHGWLIDPEQTEFYQYLADKSYNQLVEISINGNENSDTEKATLKLLAEDFLKSTASQLTYYGLSALHSILKPHELSILFRNNHFSTIYKHSKNNRLFTLVTDSGYLNHDDIVWETLDNIEGAGHFCDSDFKFSEAVSNAPDSSRQNPHENDYLLALSLQQQEEAAHQQETQRSLPQESPARSSQRQSPKKKDKLKIKNFQIKI</sequence>
<keyword evidence="6" id="KW-1185">Reference proteome</keyword>
<feature type="compositionally biased region" description="Polar residues" evidence="3">
    <location>
        <begin position="377"/>
        <end position="391"/>
    </location>
</feature>
<dbReference type="GO" id="GO:1990380">
    <property type="term" value="F:K48-linked deubiquitinase activity"/>
    <property type="evidence" value="ECO:0007669"/>
    <property type="project" value="UniProtKB-UniRule"/>
</dbReference>
<comment type="catalytic activity">
    <reaction evidence="2">
        <text>Thiol-dependent hydrolysis of ester, thioester, amide, peptide and isopeptide bonds formed by the C-terminal Gly of ubiquitin (a 76-residue protein attached to proteins as an intracellular targeting signal).</text>
        <dbReference type="EC" id="3.4.19.12"/>
    </reaction>
</comment>
<feature type="compositionally biased region" description="Low complexity" evidence="3">
    <location>
        <begin position="366"/>
        <end position="376"/>
    </location>
</feature>
<evidence type="ECO:0000313" key="6">
    <source>
        <dbReference type="Proteomes" id="UP000276133"/>
    </source>
</evidence>
<dbReference type="GO" id="GO:0140934">
    <property type="term" value="F:histone deubiquitinase activity"/>
    <property type="evidence" value="ECO:0007669"/>
    <property type="project" value="UniProtKB-UniRule"/>
</dbReference>
<keyword evidence="2" id="KW-0645">Protease</keyword>
<dbReference type="Pfam" id="PF04424">
    <property type="entry name" value="MINDY_DUB"/>
    <property type="match status" value="1"/>
</dbReference>
<dbReference type="STRING" id="10195.A0A3M7QR47"/>
<reference evidence="5 6" key="1">
    <citation type="journal article" date="2018" name="Sci. Rep.">
        <title>Genomic signatures of local adaptation to the degree of environmental predictability in rotifers.</title>
        <authorList>
            <person name="Franch-Gras L."/>
            <person name="Hahn C."/>
            <person name="Garcia-Roger E.M."/>
            <person name="Carmona M.J."/>
            <person name="Serra M."/>
            <person name="Gomez A."/>
        </authorList>
    </citation>
    <scope>NUCLEOTIDE SEQUENCE [LARGE SCALE GENOMIC DNA]</scope>
    <source>
        <strain evidence="5">HYR1</strain>
    </source>
</reference>
<dbReference type="EC" id="3.4.19.12" evidence="2"/>
<dbReference type="GO" id="GO:0036435">
    <property type="term" value="F:K48-linked polyubiquitin modification-dependent protein binding"/>
    <property type="evidence" value="ECO:0007669"/>
    <property type="project" value="UniProtKB-UniRule"/>
</dbReference>
<comment type="function">
    <text evidence="2">Hydrolase that can specifically remove 'Lys-48'-linked conjugated ubiquitin from proteins. Has exodeubiquitinase activity and has a preference for long polyubiquitin chains. May play a regulatory role at the level of protein turnover.</text>
</comment>
<feature type="domain" description="MINDY deubiquitinase" evidence="4">
    <location>
        <begin position="79"/>
        <end position="335"/>
    </location>
</feature>
<keyword evidence="2" id="KW-0833">Ubl conjugation pathway</keyword>
<proteinExistence type="inferred from homology"/>
<keyword evidence="2" id="KW-0378">Hydrolase</keyword>
<keyword evidence="2" id="KW-0788">Thiol protease</keyword>
<organism evidence="5 6">
    <name type="scientific">Brachionus plicatilis</name>
    <name type="common">Marine rotifer</name>
    <name type="synonym">Brachionus muelleri</name>
    <dbReference type="NCBI Taxonomy" id="10195"/>
    <lineage>
        <taxon>Eukaryota</taxon>
        <taxon>Metazoa</taxon>
        <taxon>Spiralia</taxon>
        <taxon>Gnathifera</taxon>
        <taxon>Rotifera</taxon>
        <taxon>Eurotatoria</taxon>
        <taxon>Monogononta</taxon>
        <taxon>Pseudotrocha</taxon>
        <taxon>Ploima</taxon>
        <taxon>Brachionidae</taxon>
        <taxon>Brachionus</taxon>
    </lineage>
</organism>
<dbReference type="PANTHER" id="PTHR18063:SF6">
    <property type="entry name" value="UBIQUITIN CARBOXYL-TERMINAL HYDROLASE"/>
    <property type="match status" value="1"/>
</dbReference>
<feature type="region of interest" description="Disordered" evidence="3">
    <location>
        <begin position="366"/>
        <end position="408"/>
    </location>
</feature>
<dbReference type="InterPro" id="IPR007518">
    <property type="entry name" value="MINDY"/>
</dbReference>
<comment type="similarity">
    <text evidence="1 2">Belongs to the MINDY deubiquitinase family. FAM63 subfamily.</text>
</comment>
<feature type="compositionally biased region" description="Basic residues" evidence="3">
    <location>
        <begin position="392"/>
        <end position="401"/>
    </location>
</feature>
<evidence type="ECO:0000256" key="1">
    <source>
        <dbReference type="ARBA" id="ARBA00006616"/>
    </source>
</evidence>
<protein>
    <recommendedName>
        <fullName evidence="2">Ubiquitin carboxyl-terminal hydrolase</fullName>
        <ecNumber evidence="2">3.4.19.12</ecNumber>
    </recommendedName>
</protein>
<dbReference type="Proteomes" id="UP000276133">
    <property type="component" value="Unassembled WGS sequence"/>
</dbReference>
<dbReference type="PANTHER" id="PTHR18063">
    <property type="entry name" value="NF-E2 INDUCIBLE PROTEIN"/>
    <property type="match status" value="1"/>
</dbReference>
<dbReference type="GO" id="GO:0006508">
    <property type="term" value="P:proteolysis"/>
    <property type="evidence" value="ECO:0007669"/>
    <property type="project" value="UniProtKB-KW"/>
</dbReference>
<dbReference type="GO" id="GO:0016807">
    <property type="term" value="F:cysteine-type carboxypeptidase activity"/>
    <property type="evidence" value="ECO:0007669"/>
    <property type="project" value="TreeGrafter"/>
</dbReference>
<gene>
    <name evidence="5" type="ORF">BpHYR1_052364</name>
</gene>